<protein>
    <submittedName>
        <fullName evidence="2">Uncharacterized protein</fullName>
    </submittedName>
</protein>
<evidence type="ECO:0000313" key="2">
    <source>
        <dbReference type="EMBL" id="CAL1380959.1"/>
    </source>
</evidence>
<organism evidence="2 3">
    <name type="scientific">Linum trigynum</name>
    <dbReference type="NCBI Taxonomy" id="586398"/>
    <lineage>
        <taxon>Eukaryota</taxon>
        <taxon>Viridiplantae</taxon>
        <taxon>Streptophyta</taxon>
        <taxon>Embryophyta</taxon>
        <taxon>Tracheophyta</taxon>
        <taxon>Spermatophyta</taxon>
        <taxon>Magnoliopsida</taxon>
        <taxon>eudicotyledons</taxon>
        <taxon>Gunneridae</taxon>
        <taxon>Pentapetalae</taxon>
        <taxon>rosids</taxon>
        <taxon>fabids</taxon>
        <taxon>Malpighiales</taxon>
        <taxon>Linaceae</taxon>
        <taxon>Linum</taxon>
    </lineage>
</organism>
<dbReference type="AlphaFoldDB" id="A0AAV2E511"/>
<dbReference type="EMBL" id="OZ034817">
    <property type="protein sequence ID" value="CAL1380959.1"/>
    <property type="molecule type" value="Genomic_DNA"/>
</dbReference>
<accession>A0AAV2E511</accession>
<evidence type="ECO:0000256" key="1">
    <source>
        <dbReference type="SAM" id="MobiDB-lite"/>
    </source>
</evidence>
<keyword evidence="3" id="KW-1185">Reference proteome</keyword>
<reference evidence="2 3" key="1">
    <citation type="submission" date="2024-04" db="EMBL/GenBank/DDBJ databases">
        <authorList>
            <person name="Fracassetti M."/>
        </authorList>
    </citation>
    <scope>NUCLEOTIDE SEQUENCE [LARGE SCALE GENOMIC DNA]</scope>
</reference>
<evidence type="ECO:0000313" key="3">
    <source>
        <dbReference type="Proteomes" id="UP001497516"/>
    </source>
</evidence>
<gene>
    <name evidence="2" type="ORF">LTRI10_LOCUS22372</name>
</gene>
<name>A0AAV2E511_9ROSI</name>
<feature type="region of interest" description="Disordered" evidence="1">
    <location>
        <begin position="212"/>
        <end position="239"/>
    </location>
</feature>
<proteinExistence type="predicted"/>
<sequence>MVLNHAQLQSPALVKNQSFRNVATYSRWGSLVENMRFSLCPEAGRLFYVNLRHGPGSDPSFFTTLVVDYEIKVSPDLLVSVLDLPHSGHQAGTNRDFYNLGFCFDEVLESLAYDIWRWFPSQISAGRLPDNLKHMIKSGIEYYGGPLPFGPQITQLLYRLEGVSNPELATSLVNAAVAAFKQEASSRSGSKRKIMLEKDLMLPKFVYESNQISDPISPDSDFGDEDNISSYASPPSYPF</sequence>
<dbReference type="Proteomes" id="UP001497516">
    <property type="component" value="Chromosome 4"/>
</dbReference>